<feature type="chain" id="PRO_5007856731" description="Secreted protein" evidence="1">
    <location>
        <begin position="18"/>
        <end position="91"/>
    </location>
</feature>
<keyword evidence="3" id="KW-1185">Reference proteome</keyword>
<evidence type="ECO:0008006" key="4">
    <source>
        <dbReference type="Google" id="ProtNLM"/>
    </source>
</evidence>
<proteinExistence type="predicted"/>
<evidence type="ECO:0000256" key="1">
    <source>
        <dbReference type="SAM" id="SignalP"/>
    </source>
</evidence>
<feature type="signal peptide" evidence="1">
    <location>
        <begin position="1"/>
        <end position="17"/>
    </location>
</feature>
<dbReference type="Proteomes" id="UP000077266">
    <property type="component" value="Unassembled WGS sequence"/>
</dbReference>
<evidence type="ECO:0000313" key="2">
    <source>
        <dbReference type="EMBL" id="KZV85157.1"/>
    </source>
</evidence>
<reference evidence="2 3" key="1">
    <citation type="journal article" date="2016" name="Mol. Biol. Evol.">
        <title>Comparative Genomics of Early-Diverging Mushroom-Forming Fungi Provides Insights into the Origins of Lignocellulose Decay Capabilities.</title>
        <authorList>
            <person name="Nagy L.G."/>
            <person name="Riley R."/>
            <person name="Tritt A."/>
            <person name="Adam C."/>
            <person name="Daum C."/>
            <person name="Floudas D."/>
            <person name="Sun H."/>
            <person name="Yadav J.S."/>
            <person name="Pangilinan J."/>
            <person name="Larsson K.H."/>
            <person name="Matsuura K."/>
            <person name="Barry K."/>
            <person name="Labutti K."/>
            <person name="Kuo R."/>
            <person name="Ohm R.A."/>
            <person name="Bhattacharya S.S."/>
            <person name="Shirouzu T."/>
            <person name="Yoshinaga Y."/>
            <person name="Martin F.M."/>
            <person name="Grigoriev I.V."/>
            <person name="Hibbett D.S."/>
        </authorList>
    </citation>
    <scope>NUCLEOTIDE SEQUENCE [LARGE SCALE GENOMIC DNA]</scope>
    <source>
        <strain evidence="2 3">HHB12029</strain>
    </source>
</reference>
<evidence type="ECO:0000313" key="3">
    <source>
        <dbReference type="Proteomes" id="UP000077266"/>
    </source>
</evidence>
<organism evidence="2 3">
    <name type="scientific">Exidia glandulosa HHB12029</name>
    <dbReference type="NCBI Taxonomy" id="1314781"/>
    <lineage>
        <taxon>Eukaryota</taxon>
        <taxon>Fungi</taxon>
        <taxon>Dikarya</taxon>
        <taxon>Basidiomycota</taxon>
        <taxon>Agaricomycotina</taxon>
        <taxon>Agaricomycetes</taxon>
        <taxon>Auriculariales</taxon>
        <taxon>Exidiaceae</taxon>
        <taxon>Exidia</taxon>
    </lineage>
</organism>
<gene>
    <name evidence="2" type="ORF">EXIGLDRAFT_263416</name>
</gene>
<name>A0A165DQZ3_EXIGL</name>
<dbReference type="AlphaFoldDB" id="A0A165DQZ3"/>
<keyword evidence="1" id="KW-0732">Signal</keyword>
<accession>A0A165DQZ3</accession>
<dbReference type="InParanoid" id="A0A165DQZ3"/>
<sequence length="91" mass="10372">MLALVWFHTSCIPVAYLGDTYTVLQPVPILARRPYCSMCTERSSVSPMSRRMWVRGWVFSGLLFASVSERGRRSSVRRERARLVTDGDGMT</sequence>
<protein>
    <recommendedName>
        <fullName evidence="4">Secreted protein</fullName>
    </recommendedName>
</protein>
<dbReference type="EMBL" id="KV426197">
    <property type="protein sequence ID" value="KZV85157.1"/>
    <property type="molecule type" value="Genomic_DNA"/>
</dbReference>